<comment type="caution">
    <text evidence="3">The sequence shown here is derived from an EMBL/GenBank/DDBJ whole genome shotgun (WGS) entry which is preliminary data.</text>
</comment>
<keyword evidence="4" id="KW-1185">Reference proteome</keyword>
<evidence type="ECO:0000313" key="3">
    <source>
        <dbReference type="EMBL" id="MFD0947489.1"/>
    </source>
</evidence>
<protein>
    <recommendedName>
        <fullName evidence="5">DUF2946 domain-containing protein</fullName>
    </recommendedName>
</protein>
<evidence type="ECO:0000313" key="4">
    <source>
        <dbReference type="Proteomes" id="UP001596977"/>
    </source>
</evidence>
<evidence type="ECO:0000256" key="2">
    <source>
        <dbReference type="SAM" id="SignalP"/>
    </source>
</evidence>
<feature type="chain" id="PRO_5046007791" description="DUF2946 domain-containing protein" evidence="2">
    <location>
        <begin position="26"/>
        <end position="130"/>
    </location>
</feature>
<evidence type="ECO:0008006" key="5">
    <source>
        <dbReference type="Google" id="ProtNLM"/>
    </source>
</evidence>
<dbReference type="Proteomes" id="UP001596977">
    <property type="component" value="Unassembled WGS sequence"/>
</dbReference>
<name>A0ABW3H8Y6_9SPHN</name>
<gene>
    <name evidence="3" type="ORF">ACFQ1E_14150</name>
</gene>
<feature type="signal peptide" evidence="2">
    <location>
        <begin position="1"/>
        <end position="25"/>
    </location>
</feature>
<dbReference type="EMBL" id="JBHTJG010000007">
    <property type="protein sequence ID" value="MFD0947489.1"/>
    <property type="molecule type" value="Genomic_DNA"/>
</dbReference>
<organism evidence="3 4">
    <name type="scientific">Sphingomonas canadensis</name>
    <dbReference type="NCBI Taxonomy" id="1219257"/>
    <lineage>
        <taxon>Bacteria</taxon>
        <taxon>Pseudomonadati</taxon>
        <taxon>Pseudomonadota</taxon>
        <taxon>Alphaproteobacteria</taxon>
        <taxon>Sphingomonadales</taxon>
        <taxon>Sphingomonadaceae</taxon>
        <taxon>Sphingomonas</taxon>
    </lineage>
</organism>
<feature type="region of interest" description="Disordered" evidence="1">
    <location>
        <begin position="55"/>
        <end position="75"/>
    </location>
</feature>
<dbReference type="RefSeq" id="WP_264945239.1">
    <property type="nucleotide sequence ID" value="NZ_JAPDRA010000007.1"/>
</dbReference>
<proteinExistence type="predicted"/>
<sequence>MLKLLRHLLCLGILFGLAGNGVAVAAPCLLMKQDQVAASSAMPDCKMASACTDCAAKPDKSDTKGNGGSKTSRGSGCMLMAGCAAVLGVKAPHAPSTAQLTPVAEAFWPASTILAGRDTGPEPEPPTFLA</sequence>
<reference evidence="4" key="1">
    <citation type="journal article" date="2019" name="Int. J. Syst. Evol. Microbiol.">
        <title>The Global Catalogue of Microorganisms (GCM) 10K type strain sequencing project: providing services to taxonomists for standard genome sequencing and annotation.</title>
        <authorList>
            <consortium name="The Broad Institute Genomics Platform"/>
            <consortium name="The Broad Institute Genome Sequencing Center for Infectious Disease"/>
            <person name="Wu L."/>
            <person name="Ma J."/>
        </authorList>
    </citation>
    <scope>NUCLEOTIDE SEQUENCE [LARGE SCALE GENOMIC DNA]</scope>
    <source>
        <strain evidence="4">CCUG 62982</strain>
    </source>
</reference>
<keyword evidence="2" id="KW-0732">Signal</keyword>
<evidence type="ECO:0000256" key="1">
    <source>
        <dbReference type="SAM" id="MobiDB-lite"/>
    </source>
</evidence>
<accession>A0ABW3H8Y6</accession>